<dbReference type="PROSITE" id="PS51085">
    <property type="entry name" value="2FE2S_FER_2"/>
    <property type="match status" value="1"/>
</dbReference>
<dbReference type="OrthoDB" id="9796486at2"/>
<dbReference type="Proteomes" id="UP000298133">
    <property type="component" value="Unassembled WGS sequence"/>
</dbReference>
<feature type="domain" description="FAD-binding FR-type" evidence="10">
    <location>
        <begin position="4"/>
        <end position="108"/>
    </location>
</feature>
<keyword evidence="5" id="KW-0274">FAD</keyword>
<dbReference type="InterPro" id="IPR012675">
    <property type="entry name" value="Beta-grasp_dom_sf"/>
</dbReference>
<organism evidence="11 12">
    <name type="scientific">Gammaproteobacteria bacterium LSUCC0057</name>
    <dbReference type="NCBI Taxonomy" id="2559237"/>
    <lineage>
        <taxon>Bacteria</taxon>
        <taxon>Pseudomonadati</taxon>
        <taxon>Pseudomonadota</taxon>
        <taxon>Gammaproteobacteria</taxon>
        <taxon>Cellvibrionales</taxon>
        <taxon>Porticoccaceae</taxon>
        <taxon>SAR92 clade</taxon>
    </lineage>
</organism>
<reference evidence="11 12" key="1">
    <citation type="submission" date="2019-03" db="EMBL/GenBank/DDBJ databases">
        <title>Draft genome of Gammaproteobacteria bacterium LSUCC0057, a member of the SAR92 clade.</title>
        <authorList>
            <person name="Lanclos V.C."/>
            <person name="Doiron C."/>
            <person name="Henson M.W."/>
            <person name="Thrash J.C."/>
        </authorList>
    </citation>
    <scope>NUCLEOTIDE SEQUENCE [LARGE SCALE GENOMIC DNA]</scope>
    <source>
        <strain evidence="11 12">LSUCC0057</strain>
    </source>
</reference>
<dbReference type="GO" id="GO:0051537">
    <property type="term" value="F:2 iron, 2 sulfur cluster binding"/>
    <property type="evidence" value="ECO:0007669"/>
    <property type="project" value="UniProtKB-KW"/>
</dbReference>
<dbReference type="InterPro" id="IPR001041">
    <property type="entry name" value="2Fe-2S_ferredoxin-type"/>
</dbReference>
<dbReference type="Gene3D" id="2.40.30.10">
    <property type="entry name" value="Translation factors"/>
    <property type="match status" value="1"/>
</dbReference>
<dbReference type="InterPro" id="IPR017927">
    <property type="entry name" value="FAD-bd_FR_type"/>
</dbReference>
<evidence type="ECO:0000259" key="10">
    <source>
        <dbReference type="PROSITE" id="PS51384"/>
    </source>
</evidence>
<evidence type="ECO:0000256" key="1">
    <source>
        <dbReference type="ARBA" id="ARBA00001974"/>
    </source>
</evidence>
<dbReference type="InterPro" id="IPR011884">
    <property type="entry name" value="PaaE"/>
</dbReference>
<accession>A0A4Y8UJV2</accession>
<dbReference type="GO" id="GO:0046872">
    <property type="term" value="F:metal ion binding"/>
    <property type="evidence" value="ECO:0007669"/>
    <property type="project" value="UniProtKB-KW"/>
</dbReference>
<dbReference type="Pfam" id="PF00175">
    <property type="entry name" value="NAD_binding_1"/>
    <property type="match status" value="1"/>
</dbReference>
<keyword evidence="4" id="KW-0479">Metal-binding</keyword>
<comment type="cofactor">
    <cofactor evidence="1">
        <name>FAD</name>
        <dbReference type="ChEBI" id="CHEBI:57692"/>
    </cofactor>
</comment>
<dbReference type="PANTHER" id="PTHR47354:SF8">
    <property type="entry name" value="1,2-PHENYLACETYL-COA EPOXIDASE, SUBUNIT E"/>
    <property type="match status" value="1"/>
</dbReference>
<dbReference type="InterPro" id="IPR036010">
    <property type="entry name" value="2Fe-2S_ferredoxin-like_sf"/>
</dbReference>
<evidence type="ECO:0000256" key="5">
    <source>
        <dbReference type="ARBA" id="ARBA00022827"/>
    </source>
</evidence>
<feature type="domain" description="2Fe-2S ferredoxin-type" evidence="9">
    <location>
        <begin position="273"/>
        <end position="364"/>
    </location>
</feature>
<dbReference type="EMBL" id="SPIA01000001">
    <property type="protein sequence ID" value="TFH68718.1"/>
    <property type="molecule type" value="Genomic_DNA"/>
</dbReference>
<dbReference type="GO" id="GO:0016491">
    <property type="term" value="F:oxidoreductase activity"/>
    <property type="evidence" value="ECO:0007669"/>
    <property type="project" value="UniProtKB-KW"/>
</dbReference>
<dbReference type="SUPFAM" id="SSF63380">
    <property type="entry name" value="Riboflavin synthase domain-like"/>
    <property type="match status" value="1"/>
</dbReference>
<dbReference type="AlphaFoldDB" id="A0A4Y8UJV2"/>
<keyword evidence="2" id="KW-0285">Flavoprotein</keyword>
<evidence type="ECO:0000259" key="9">
    <source>
        <dbReference type="PROSITE" id="PS51085"/>
    </source>
</evidence>
<dbReference type="SUPFAM" id="SSF52343">
    <property type="entry name" value="Ferredoxin reductase-like, C-terminal NADP-linked domain"/>
    <property type="match status" value="1"/>
</dbReference>
<protein>
    <submittedName>
        <fullName evidence="11">Phenylacetate-CoA oxygenase/reductase subunit PaaK</fullName>
    </submittedName>
</protein>
<keyword evidence="6" id="KW-0560">Oxidoreductase</keyword>
<dbReference type="CDD" id="cd06214">
    <property type="entry name" value="PA_degradation_oxidoreductase_like"/>
    <property type="match status" value="1"/>
</dbReference>
<proteinExistence type="predicted"/>
<dbReference type="PROSITE" id="PS51384">
    <property type="entry name" value="FAD_FR"/>
    <property type="match status" value="1"/>
</dbReference>
<dbReference type="InterPro" id="IPR008333">
    <property type="entry name" value="Cbr1-like_FAD-bd_dom"/>
</dbReference>
<name>A0A4Y8UJV2_9GAMM</name>
<keyword evidence="7" id="KW-0408">Iron</keyword>
<dbReference type="Gene3D" id="3.40.50.80">
    <property type="entry name" value="Nucleotide-binding domain of ferredoxin-NADP reductase (FNR) module"/>
    <property type="match status" value="1"/>
</dbReference>
<dbReference type="InterPro" id="IPR001433">
    <property type="entry name" value="OxRdtase_FAD/NAD-bd"/>
</dbReference>
<dbReference type="PANTHER" id="PTHR47354">
    <property type="entry name" value="NADH OXIDOREDUCTASE HCR"/>
    <property type="match status" value="1"/>
</dbReference>
<sequence>MSANQFYPLTLSDVRAETDSAVCLSFAVPAEQRDTFRFIQGQYLTLEAEIDGEKVRRSYSICSGVDDGKLQVAVKQIDGGLFSNYANRQLKRGDTVQVMPPQGNFYTQLDPANQKHYMCICAGSGITPMLSIIKSVLSREPLSSVTLLYGNKNSATVMFKDELNFVKNRYMTRFNWVNVMSREEQDAEVLFGRLDNQKGGELQAKRLIDISATDEFFLCGPESMISEVSRGLRASGIDESHIHYELFYASSEDAEAVAAKHHQRAEKYADAMSQVTVRVAGRANSFDLAMVGENILDGAMRNGADLPYSCKGGVCATCKAKVVEGEVEMDLNHSLSEAEVAAGMVLTCQAHPVSSRVVVDFDAV</sequence>
<keyword evidence="3" id="KW-0001">2Fe-2S</keyword>
<dbReference type="NCBIfam" id="TIGR02160">
    <property type="entry name" value="PA_CoA_Oxy5"/>
    <property type="match status" value="1"/>
</dbReference>
<comment type="caution">
    <text evidence="11">The sequence shown here is derived from an EMBL/GenBank/DDBJ whole genome shotgun (WGS) entry which is preliminary data.</text>
</comment>
<evidence type="ECO:0000313" key="11">
    <source>
        <dbReference type="EMBL" id="TFH68718.1"/>
    </source>
</evidence>
<dbReference type="CDD" id="cd00207">
    <property type="entry name" value="fer2"/>
    <property type="match status" value="1"/>
</dbReference>
<evidence type="ECO:0000256" key="7">
    <source>
        <dbReference type="ARBA" id="ARBA00023004"/>
    </source>
</evidence>
<keyword evidence="8" id="KW-0411">Iron-sulfur</keyword>
<dbReference type="InterPro" id="IPR050415">
    <property type="entry name" value="MRET"/>
</dbReference>
<dbReference type="PROSITE" id="PS00197">
    <property type="entry name" value="2FE2S_FER_1"/>
    <property type="match status" value="1"/>
</dbReference>
<dbReference type="InterPro" id="IPR039261">
    <property type="entry name" value="FNR_nucleotide-bd"/>
</dbReference>
<dbReference type="Gene3D" id="3.10.20.30">
    <property type="match status" value="1"/>
</dbReference>
<dbReference type="GO" id="GO:0050660">
    <property type="term" value="F:flavin adenine dinucleotide binding"/>
    <property type="evidence" value="ECO:0007669"/>
    <property type="project" value="TreeGrafter"/>
</dbReference>
<dbReference type="SUPFAM" id="SSF54292">
    <property type="entry name" value="2Fe-2S ferredoxin-like"/>
    <property type="match status" value="1"/>
</dbReference>
<evidence type="ECO:0000256" key="2">
    <source>
        <dbReference type="ARBA" id="ARBA00022630"/>
    </source>
</evidence>
<evidence type="ECO:0000256" key="3">
    <source>
        <dbReference type="ARBA" id="ARBA00022714"/>
    </source>
</evidence>
<dbReference type="GO" id="GO:0010124">
    <property type="term" value="P:phenylacetate catabolic process"/>
    <property type="evidence" value="ECO:0007669"/>
    <property type="project" value="InterPro"/>
</dbReference>
<dbReference type="Pfam" id="PF00111">
    <property type="entry name" value="Fer2"/>
    <property type="match status" value="1"/>
</dbReference>
<evidence type="ECO:0000256" key="6">
    <source>
        <dbReference type="ARBA" id="ARBA00023002"/>
    </source>
</evidence>
<evidence type="ECO:0000256" key="4">
    <source>
        <dbReference type="ARBA" id="ARBA00022723"/>
    </source>
</evidence>
<evidence type="ECO:0000256" key="8">
    <source>
        <dbReference type="ARBA" id="ARBA00023014"/>
    </source>
</evidence>
<keyword evidence="12" id="KW-1185">Reference proteome</keyword>
<dbReference type="InterPro" id="IPR006058">
    <property type="entry name" value="2Fe2S_fd_BS"/>
</dbReference>
<evidence type="ECO:0000313" key="12">
    <source>
        <dbReference type="Proteomes" id="UP000298133"/>
    </source>
</evidence>
<gene>
    <name evidence="11" type="primary">paaK</name>
    <name evidence="11" type="ORF">E3W66_01820</name>
</gene>
<dbReference type="InterPro" id="IPR017938">
    <property type="entry name" value="Riboflavin_synthase-like_b-brl"/>
</dbReference>
<dbReference type="PRINTS" id="PR00410">
    <property type="entry name" value="PHEHYDRXLASE"/>
</dbReference>
<dbReference type="Pfam" id="PF00970">
    <property type="entry name" value="FAD_binding_6"/>
    <property type="match status" value="1"/>
</dbReference>